<dbReference type="CDD" id="cd17346">
    <property type="entry name" value="MFS_DtpA_like"/>
    <property type="match status" value="1"/>
</dbReference>
<gene>
    <name evidence="10" type="ORF">POL58_12100</name>
</gene>
<feature type="transmembrane region" description="Helical" evidence="9">
    <location>
        <begin position="85"/>
        <end position="102"/>
    </location>
</feature>
<dbReference type="InterPro" id="IPR018456">
    <property type="entry name" value="PTR2_symporter_CS"/>
</dbReference>
<proteinExistence type="inferred from homology"/>
<evidence type="ECO:0000313" key="10">
    <source>
        <dbReference type="EMBL" id="MDC0668488.1"/>
    </source>
</evidence>
<feature type="transmembrane region" description="Helical" evidence="9">
    <location>
        <begin position="447"/>
        <end position="467"/>
    </location>
</feature>
<feature type="transmembrane region" description="Helical" evidence="9">
    <location>
        <begin position="513"/>
        <end position="539"/>
    </location>
</feature>
<evidence type="ECO:0000256" key="3">
    <source>
        <dbReference type="ARBA" id="ARBA00022475"/>
    </source>
</evidence>
<reference evidence="10 11" key="1">
    <citation type="submission" date="2022-11" db="EMBL/GenBank/DDBJ databases">
        <title>Minimal conservation of predation-associated metabolite biosynthetic gene clusters underscores biosynthetic potential of Myxococcota including descriptions for ten novel species: Archangium lansinium sp. nov., Myxococcus landrumus sp. nov., Nannocystis bai.</title>
        <authorList>
            <person name="Ahearne A."/>
            <person name="Stevens C."/>
            <person name="Dowd S."/>
        </authorList>
    </citation>
    <scope>NUCLEOTIDE SEQUENCE [LARGE SCALE GENOMIC DNA]</scope>
    <source>
        <strain evidence="10 11">NCELM</strain>
    </source>
</reference>
<keyword evidence="5" id="KW-0571">Peptide transport</keyword>
<dbReference type="PANTHER" id="PTHR23517">
    <property type="entry name" value="RESISTANCE PROTEIN MDTM, PUTATIVE-RELATED-RELATED"/>
    <property type="match status" value="1"/>
</dbReference>
<feature type="transmembrane region" description="Helical" evidence="9">
    <location>
        <begin position="21"/>
        <end position="37"/>
    </location>
</feature>
<comment type="caution">
    <text evidence="10">The sequence shown here is derived from an EMBL/GenBank/DDBJ whole genome shotgun (WGS) entry which is preliminary data.</text>
</comment>
<evidence type="ECO:0000256" key="8">
    <source>
        <dbReference type="RuleBase" id="RU003755"/>
    </source>
</evidence>
<feature type="transmembrane region" description="Helical" evidence="9">
    <location>
        <begin position="108"/>
        <end position="127"/>
    </location>
</feature>
<feature type="transmembrane region" description="Helical" evidence="9">
    <location>
        <begin position="57"/>
        <end position="76"/>
    </location>
</feature>
<keyword evidence="3" id="KW-1003">Cell membrane</keyword>
<feature type="transmembrane region" description="Helical" evidence="9">
    <location>
        <begin position="148"/>
        <end position="169"/>
    </location>
</feature>
<evidence type="ECO:0000256" key="1">
    <source>
        <dbReference type="ARBA" id="ARBA00004651"/>
    </source>
</evidence>
<feature type="transmembrane region" description="Helical" evidence="9">
    <location>
        <begin position="479"/>
        <end position="501"/>
    </location>
</feature>
<dbReference type="RefSeq" id="WP_271997661.1">
    <property type="nucleotide sequence ID" value="NZ_JAQNDN010000004.1"/>
</dbReference>
<evidence type="ECO:0000256" key="9">
    <source>
        <dbReference type="SAM" id="Phobius"/>
    </source>
</evidence>
<dbReference type="InterPro" id="IPR005279">
    <property type="entry name" value="Dipep/tripep_permease"/>
</dbReference>
<dbReference type="InterPro" id="IPR050171">
    <property type="entry name" value="MFS_Transporters"/>
</dbReference>
<dbReference type="PROSITE" id="PS01023">
    <property type="entry name" value="PTR2_2"/>
    <property type="match status" value="1"/>
</dbReference>
<comment type="similarity">
    <text evidence="8">Belongs to the major facilitator superfamily. Proton-dependent oligopeptide transporter (POT/PTR) (TC 2.A.17) family.</text>
</comment>
<feature type="transmembrane region" description="Helical" evidence="9">
    <location>
        <begin position="283"/>
        <end position="300"/>
    </location>
</feature>
<keyword evidence="4 8" id="KW-0812">Transmembrane</keyword>
<keyword evidence="7 9" id="KW-0472">Membrane</keyword>
<feature type="transmembrane region" description="Helical" evidence="9">
    <location>
        <begin position="216"/>
        <end position="236"/>
    </location>
</feature>
<evidence type="ECO:0000256" key="4">
    <source>
        <dbReference type="ARBA" id="ARBA00022692"/>
    </source>
</evidence>
<name>A0ABT5B309_9BACT</name>
<dbReference type="InterPro" id="IPR036259">
    <property type="entry name" value="MFS_trans_sf"/>
</dbReference>
<evidence type="ECO:0000256" key="2">
    <source>
        <dbReference type="ARBA" id="ARBA00022448"/>
    </source>
</evidence>
<dbReference type="NCBIfam" id="TIGR00924">
    <property type="entry name" value="yjdL_sub1_fam"/>
    <property type="match status" value="1"/>
</dbReference>
<keyword evidence="2 8" id="KW-0813">Transport</keyword>
<sequence length="576" mass="62926">MFKNHPRGLPVLFFTEMWERFGFYLMLGIFFLYMTEGPNAIAAKSGLGLSEEQGSDIYGTYIALVYLTPFIGGLLADRVLGYRRSIVIGGLLMGLGYCGLAIPGFGPAFFLSLLLIILGNGFFKPNISTLVGNLYNDERYRDYKDAGFNIFYMGINIGAFICNFVAAYLRNTYGWGYAFMAAGIGMFFGVAWFLSGMKHTAEADVLKPAKPGDQPVGQILAAVFGPAAVFGAIGWFVPEMLLGAGKTVFLSKSNDAFLFACIPVTYYYYTLWRGADGEDRERIGALLPLFAAVIAFWAIFHQNGAALTKWANEYTRREIPEVVVPVADVVGAVQRVDTGMREVIIRDGHGDPVKGPDGKPAKELGPDPYFNNMPRDQWPKPPAPECSAEVVTPETKTKCKEAQTKLVSTELFQSVNAFFVVVLTPFVVGLFSFLRRKGKEPSTPGKIALGLFITALSTLVMVAATFATHNGADKGSAMWLVATYGVITVGELCLSPMGLSLVSKLSPPRLTALMMGGWFLSTSIGNKLSGILSGLFSMFEHKSGVFFLNFGGALVACFLVILMLPRMRRVMNKYLK</sequence>
<dbReference type="Proteomes" id="UP001217838">
    <property type="component" value="Unassembled WGS sequence"/>
</dbReference>
<evidence type="ECO:0000313" key="11">
    <source>
        <dbReference type="Proteomes" id="UP001217838"/>
    </source>
</evidence>
<dbReference type="Pfam" id="PF00854">
    <property type="entry name" value="PTR2"/>
    <property type="match status" value="2"/>
</dbReference>
<evidence type="ECO:0000256" key="6">
    <source>
        <dbReference type="ARBA" id="ARBA00022989"/>
    </source>
</evidence>
<evidence type="ECO:0000256" key="7">
    <source>
        <dbReference type="ARBA" id="ARBA00023136"/>
    </source>
</evidence>
<feature type="transmembrane region" description="Helical" evidence="9">
    <location>
        <begin position="415"/>
        <end position="435"/>
    </location>
</feature>
<comment type="subcellular location">
    <subcellularLocation>
        <location evidence="1">Cell membrane</location>
        <topology evidence="1">Multi-pass membrane protein</topology>
    </subcellularLocation>
    <subcellularLocation>
        <location evidence="8">Membrane</location>
        <topology evidence="8">Multi-pass membrane protein</topology>
    </subcellularLocation>
</comment>
<keyword evidence="5" id="KW-0653">Protein transport</keyword>
<dbReference type="EMBL" id="JAQNDN010000004">
    <property type="protein sequence ID" value="MDC0668488.1"/>
    <property type="molecule type" value="Genomic_DNA"/>
</dbReference>
<evidence type="ECO:0000256" key="5">
    <source>
        <dbReference type="ARBA" id="ARBA00022856"/>
    </source>
</evidence>
<dbReference type="Gene3D" id="1.20.1250.20">
    <property type="entry name" value="MFS general substrate transporter like domains"/>
    <property type="match status" value="2"/>
</dbReference>
<accession>A0ABT5B309</accession>
<organism evidence="10 11">
    <name type="scientific">Nannocystis radixulma</name>
    <dbReference type="NCBI Taxonomy" id="2995305"/>
    <lineage>
        <taxon>Bacteria</taxon>
        <taxon>Pseudomonadati</taxon>
        <taxon>Myxococcota</taxon>
        <taxon>Polyangia</taxon>
        <taxon>Nannocystales</taxon>
        <taxon>Nannocystaceae</taxon>
        <taxon>Nannocystis</taxon>
    </lineage>
</organism>
<feature type="transmembrane region" description="Helical" evidence="9">
    <location>
        <begin position="256"/>
        <end position="271"/>
    </location>
</feature>
<dbReference type="PANTHER" id="PTHR23517:SF15">
    <property type="entry name" value="PROTON-DEPENDENT OLIGOPEPTIDE FAMILY TRANSPORT PROTEIN"/>
    <property type="match status" value="1"/>
</dbReference>
<protein>
    <submittedName>
        <fullName evidence="10">Peptide MFS transporter</fullName>
    </submittedName>
</protein>
<keyword evidence="6 9" id="KW-1133">Transmembrane helix</keyword>
<keyword evidence="11" id="KW-1185">Reference proteome</keyword>
<feature type="transmembrane region" description="Helical" evidence="9">
    <location>
        <begin position="545"/>
        <end position="564"/>
    </location>
</feature>
<dbReference type="InterPro" id="IPR000109">
    <property type="entry name" value="POT_fam"/>
</dbReference>
<dbReference type="SUPFAM" id="SSF103473">
    <property type="entry name" value="MFS general substrate transporter"/>
    <property type="match status" value="2"/>
</dbReference>
<feature type="transmembrane region" description="Helical" evidence="9">
    <location>
        <begin position="175"/>
        <end position="195"/>
    </location>
</feature>